<name>A0AAV6JK17_9ERIC</name>
<dbReference type="Proteomes" id="UP000823749">
    <property type="component" value="Chromosome 7"/>
</dbReference>
<feature type="domain" description="Lipoxygenase" evidence="1">
    <location>
        <begin position="1"/>
        <end position="66"/>
    </location>
</feature>
<accession>A0AAV6JK17</accession>
<reference evidence="2" key="1">
    <citation type="submission" date="2020-08" db="EMBL/GenBank/DDBJ databases">
        <title>Plant Genome Project.</title>
        <authorList>
            <person name="Zhang R.-G."/>
        </authorList>
    </citation>
    <scope>NUCLEOTIDE SEQUENCE</scope>
    <source>
        <strain evidence="2">WSP0</strain>
        <tissue evidence="2">Leaf</tissue>
    </source>
</reference>
<proteinExistence type="predicted"/>
<dbReference type="Pfam" id="PF00305">
    <property type="entry name" value="Lipoxygenase"/>
    <property type="match status" value="1"/>
</dbReference>
<sequence>MTDVEPLEGFDRFGNELGEIKDEINEMNSDGKFRNRVGPVKMPYTLLCPTIQDGLTALGNKFSTNRADLRNMPLRF</sequence>
<evidence type="ECO:0000259" key="1">
    <source>
        <dbReference type="PROSITE" id="PS51393"/>
    </source>
</evidence>
<evidence type="ECO:0000313" key="2">
    <source>
        <dbReference type="EMBL" id="KAG5541437.1"/>
    </source>
</evidence>
<evidence type="ECO:0000313" key="3">
    <source>
        <dbReference type="Proteomes" id="UP000823749"/>
    </source>
</evidence>
<dbReference type="SUPFAM" id="SSF48484">
    <property type="entry name" value="Lipoxigenase"/>
    <property type="match status" value="1"/>
</dbReference>
<protein>
    <recommendedName>
        <fullName evidence="1">Lipoxygenase domain-containing protein</fullName>
    </recommendedName>
</protein>
<organism evidence="2 3">
    <name type="scientific">Rhododendron griersonianum</name>
    <dbReference type="NCBI Taxonomy" id="479676"/>
    <lineage>
        <taxon>Eukaryota</taxon>
        <taxon>Viridiplantae</taxon>
        <taxon>Streptophyta</taxon>
        <taxon>Embryophyta</taxon>
        <taxon>Tracheophyta</taxon>
        <taxon>Spermatophyta</taxon>
        <taxon>Magnoliopsida</taxon>
        <taxon>eudicotyledons</taxon>
        <taxon>Gunneridae</taxon>
        <taxon>Pentapetalae</taxon>
        <taxon>asterids</taxon>
        <taxon>Ericales</taxon>
        <taxon>Ericaceae</taxon>
        <taxon>Ericoideae</taxon>
        <taxon>Rhodoreae</taxon>
        <taxon>Rhododendron</taxon>
    </lineage>
</organism>
<comment type="caution">
    <text evidence="2">The sequence shown here is derived from an EMBL/GenBank/DDBJ whole genome shotgun (WGS) entry which is preliminary data.</text>
</comment>
<dbReference type="PROSITE" id="PS51393">
    <property type="entry name" value="LIPOXYGENASE_3"/>
    <property type="match status" value="1"/>
</dbReference>
<dbReference type="InterPro" id="IPR013819">
    <property type="entry name" value="LipOase_C"/>
</dbReference>
<keyword evidence="3" id="KW-1185">Reference proteome</keyword>
<dbReference type="InterPro" id="IPR036226">
    <property type="entry name" value="LipOase_C_sf"/>
</dbReference>
<dbReference type="EMBL" id="JACTNZ010000007">
    <property type="protein sequence ID" value="KAG5541437.1"/>
    <property type="molecule type" value="Genomic_DNA"/>
</dbReference>
<dbReference type="GO" id="GO:0046872">
    <property type="term" value="F:metal ion binding"/>
    <property type="evidence" value="ECO:0007669"/>
    <property type="project" value="InterPro"/>
</dbReference>
<dbReference type="AlphaFoldDB" id="A0AAV6JK17"/>
<dbReference type="Gene3D" id="1.20.245.10">
    <property type="entry name" value="Lipoxygenase-1, Domain 5"/>
    <property type="match status" value="1"/>
</dbReference>
<dbReference type="GO" id="GO:0016702">
    <property type="term" value="F:oxidoreductase activity, acting on single donors with incorporation of molecular oxygen, incorporation of two atoms of oxygen"/>
    <property type="evidence" value="ECO:0007669"/>
    <property type="project" value="InterPro"/>
</dbReference>
<gene>
    <name evidence="2" type="ORF">RHGRI_021305</name>
</gene>